<keyword evidence="2" id="KW-0812">Transmembrane</keyword>
<dbReference type="InterPro" id="IPR021139">
    <property type="entry name" value="NYN"/>
</dbReference>
<feature type="region of interest" description="Disordered" evidence="1">
    <location>
        <begin position="544"/>
        <end position="620"/>
    </location>
</feature>
<sequence length="1031" mass="114911">MTDAVAYVVKEIKRVVDDKLQYSAQKVECAFFFYVFKRKQKKTGTKNVINSKKKKKQDDKKKKEILLYCAADRIHFKAREDFTDSGVRIMDVPTKRKQESVDKRIIADLALNAADLAQRKQRGVICLISGDSDFGYVLSRLHGRPQISSIILITKTTHVRESLKSHVDFVVPFFEQLSNVENPFSKRNQRFLDSNHSSPHYNNHSSFHRPHPAFNAGRNRQSFDGYPDTMNRSYHNGMLTQAQASGGGYSYNSGSNHNHNHGNTNYGHDRGYFRGYSHGHGNGHGHGHGNGHNHGHTHSHTPASTFDSNRDNNEKRDKDTANSLVAVGSGGEYRSKSQPRPTAESDGGPHDASHHPLNVSLTPQLGSMADVVSNAHLHPAHSTYRPVTATNGNKEHHSPEKKGQREHFGDGDNNNGSNGNNNNNGNNANNKNSGNIHNNSSRSTVITEADMKNTKMPMSPKNSEAKPAIPFPYVTSEDIEKNLKVARRTDAQTEAGVAIEMEVDVDADNADASNGNNKNKSYNYDKVTNSIHHALAFFYEKPKVKSGSSNTGKAGGGTANKNSASSNSGSNGSSSDVSSNNKHESGVTSADKRQDAKGLKSEMPLASTSKDNPKHNATLSSLHENDTAYTFFFLKKKNKHGEEEQKCLLFVNTNKTNKSKISLFDEQVSLDDLKVTPTEWDSKFFLENIVPSQSDLINESTLFDHILPTWQEIQRHSDIACCDGSNNRSSSAINNRSSNNDNDNDGDNSKMEKAIATAATAIATATRGQARGPKKNALYPNDKTVRANLVIQTVRQLSKQSFGGNPTREEVSASLRRNYPSIEDQVLMGGVPAQKWIEKSIDYALYYGVVEELSGRISTPVISPQIVSCLRAQPSMYVDINHISKHLQEHAPPEISELCRPSNVFTICYQCRFKFSICKDDKLLSKKCSLGESNDIGSVRVKGFFEVYEKSFLKPTFNSFKLGKFVCVLFFLDFFSYIIKQKKKKLFNKTKKFVCLRFFYGKKKKEEAVKCVFCVDRLCSFCFWSPFLLLS</sequence>
<dbReference type="GO" id="GO:0004540">
    <property type="term" value="F:RNA nuclease activity"/>
    <property type="evidence" value="ECO:0007669"/>
    <property type="project" value="InterPro"/>
</dbReference>
<evidence type="ECO:0000256" key="1">
    <source>
        <dbReference type="SAM" id="MobiDB-lite"/>
    </source>
</evidence>
<dbReference type="Gene3D" id="3.40.50.1010">
    <property type="entry name" value="5'-nuclease"/>
    <property type="match status" value="1"/>
</dbReference>
<evidence type="ECO:0000256" key="2">
    <source>
        <dbReference type="SAM" id="Phobius"/>
    </source>
</evidence>
<dbReference type="EMBL" id="ASPP01005805">
    <property type="protein sequence ID" value="ETO29852.1"/>
    <property type="molecule type" value="Genomic_DNA"/>
</dbReference>
<keyword evidence="5" id="KW-1185">Reference proteome</keyword>
<feature type="compositionally biased region" description="Low complexity" evidence="1">
    <location>
        <begin position="194"/>
        <end position="205"/>
    </location>
</feature>
<dbReference type="Pfam" id="PF01936">
    <property type="entry name" value="NYN"/>
    <property type="match status" value="1"/>
</dbReference>
<feature type="region of interest" description="Disordered" evidence="1">
    <location>
        <begin position="383"/>
        <end position="442"/>
    </location>
</feature>
<feature type="compositionally biased region" description="Basic and acidic residues" evidence="1">
    <location>
        <begin position="393"/>
        <end position="410"/>
    </location>
</feature>
<feature type="compositionally biased region" description="Basic residues" evidence="1">
    <location>
        <begin position="281"/>
        <end position="299"/>
    </location>
</feature>
<evidence type="ECO:0000259" key="3">
    <source>
        <dbReference type="Pfam" id="PF01936"/>
    </source>
</evidence>
<feature type="compositionally biased region" description="Polar residues" evidence="1">
    <location>
        <begin position="606"/>
        <end position="620"/>
    </location>
</feature>
<keyword evidence="2" id="KW-0472">Membrane</keyword>
<feature type="compositionally biased region" description="Polar residues" evidence="1">
    <location>
        <begin position="230"/>
        <end position="244"/>
    </location>
</feature>
<feature type="compositionally biased region" description="Basic and acidic residues" evidence="1">
    <location>
        <begin position="581"/>
        <end position="600"/>
    </location>
</feature>
<feature type="region of interest" description="Disordered" evidence="1">
    <location>
        <begin position="191"/>
        <end position="361"/>
    </location>
</feature>
<feature type="domain" description="NYN" evidence="3">
    <location>
        <begin position="78"/>
        <end position="167"/>
    </location>
</feature>
<feature type="compositionally biased region" description="Low complexity" evidence="1">
    <location>
        <begin position="559"/>
        <end position="580"/>
    </location>
</feature>
<dbReference type="Proteomes" id="UP000023152">
    <property type="component" value="Unassembled WGS sequence"/>
</dbReference>
<keyword evidence="2" id="KW-1133">Transmembrane helix</keyword>
<feature type="compositionally biased region" description="Low complexity" evidence="1">
    <location>
        <begin position="250"/>
        <end position="266"/>
    </location>
</feature>
<accession>X6NX33</accession>
<feature type="compositionally biased region" description="Low complexity" evidence="1">
    <location>
        <begin position="727"/>
        <end position="741"/>
    </location>
</feature>
<feature type="region of interest" description="Disordered" evidence="1">
    <location>
        <begin position="727"/>
        <end position="749"/>
    </location>
</feature>
<name>X6NX33_RETFI</name>
<evidence type="ECO:0000313" key="4">
    <source>
        <dbReference type="EMBL" id="ETO29852.1"/>
    </source>
</evidence>
<feature type="compositionally biased region" description="Basic and acidic residues" evidence="1">
    <location>
        <begin position="308"/>
        <end position="320"/>
    </location>
</feature>
<gene>
    <name evidence="4" type="ORF">RFI_07267</name>
</gene>
<feature type="transmembrane region" description="Helical" evidence="2">
    <location>
        <begin position="962"/>
        <end position="979"/>
    </location>
</feature>
<feature type="compositionally biased region" description="Low complexity" evidence="1">
    <location>
        <begin position="413"/>
        <end position="441"/>
    </location>
</feature>
<dbReference type="AlphaFoldDB" id="X6NX33"/>
<proteinExistence type="predicted"/>
<evidence type="ECO:0000313" key="5">
    <source>
        <dbReference type="Proteomes" id="UP000023152"/>
    </source>
</evidence>
<reference evidence="4 5" key="1">
    <citation type="journal article" date="2013" name="Curr. Biol.">
        <title>The Genome of the Foraminiferan Reticulomyxa filosa.</title>
        <authorList>
            <person name="Glockner G."/>
            <person name="Hulsmann N."/>
            <person name="Schleicher M."/>
            <person name="Noegel A.A."/>
            <person name="Eichinger L."/>
            <person name="Gallinger C."/>
            <person name="Pawlowski J."/>
            <person name="Sierra R."/>
            <person name="Euteneuer U."/>
            <person name="Pillet L."/>
            <person name="Moustafa A."/>
            <person name="Platzer M."/>
            <person name="Groth M."/>
            <person name="Szafranski K."/>
            <person name="Schliwa M."/>
        </authorList>
    </citation>
    <scope>NUCLEOTIDE SEQUENCE [LARGE SCALE GENOMIC DNA]</scope>
</reference>
<comment type="caution">
    <text evidence="4">The sequence shown here is derived from an EMBL/GenBank/DDBJ whole genome shotgun (WGS) entry which is preliminary data.</text>
</comment>
<protein>
    <recommendedName>
        <fullName evidence="3">NYN domain-containing protein</fullName>
    </recommendedName>
</protein>
<organism evidence="4 5">
    <name type="scientific">Reticulomyxa filosa</name>
    <dbReference type="NCBI Taxonomy" id="46433"/>
    <lineage>
        <taxon>Eukaryota</taxon>
        <taxon>Sar</taxon>
        <taxon>Rhizaria</taxon>
        <taxon>Retaria</taxon>
        <taxon>Foraminifera</taxon>
        <taxon>Monothalamids</taxon>
        <taxon>Reticulomyxidae</taxon>
        <taxon>Reticulomyxa</taxon>
    </lineage>
</organism>